<protein>
    <submittedName>
        <fullName evidence="5">MarR family winged helix-turn-helix transcriptional regulator</fullName>
    </submittedName>
</protein>
<keyword evidence="3" id="KW-0804">Transcription</keyword>
<keyword evidence="2" id="KW-0238">DNA-binding</keyword>
<dbReference type="PROSITE" id="PS50995">
    <property type="entry name" value="HTH_MARR_2"/>
    <property type="match status" value="1"/>
</dbReference>
<evidence type="ECO:0000313" key="6">
    <source>
        <dbReference type="Proteomes" id="UP001451606"/>
    </source>
</evidence>
<evidence type="ECO:0000256" key="3">
    <source>
        <dbReference type="ARBA" id="ARBA00023163"/>
    </source>
</evidence>
<name>A0AAX4NJA3_9ARCH</name>
<dbReference type="EMBL" id="CP133772">
    <property type="protein sequence ID" value="WYY01007.1"/>
    <property type="molecule type" value="Genomic_DNA"/>
</dbReference>
<gene>
    <name evidence="5" type="ORF">OXIME_001602</name>
</gene>
<evidence type="ECO:0000256" key="1">
    <source>
        <dbReference type="ARBA" id="ARBA00023015"/>
    </source>
</evidence>
<feature type="domain" description="HTH marR-type" evidence="4">
    <location>
        <begin position="12"/>
        <end position="144"/>
    </location>
</feature>
<dbReference type="SUPFAM" id="SSF46785">
    <property type="entry name" value="Winged helix' DNA-binding domain"/>
    <property type="match status" value="1"/>
</dbReference>
<dbReference type="PRINTS" id="PR00598">
    <property type="entry name" value="HTHMARR"/>
</dbReference>
<keyword evidence="6" id="KW-1185">Reference proteome</keyword>
<reference evidence="5 6" key="1">
    <citation type="submission" date="2023-09" db="EMBL/GenBank/DDBJ databases">
        <authorList>
            <person name="Golyshina O.V."/>
            <person name="Lunev E.A."/>
            <person name="Bargiela R."/>
            <person name="Gaines M.C."/>
            <person name="Daum B."/>
            <person name="Bale N.J."/>
            <person name="Koenen M."/>
            <person name="Sinninghe Damst J.S."/>
            <person name="Yakimov M."/>
            <person name="Golyshin P.N."/>
        </authorList>
    </citation>
    <scope>NUCLEOTIDE SEQUENCE [LARGE SCALE GENOMIC DNA]</scope>
    <source>
        <strain evidence="5 6">M1</strain>
    </source>
</reference>
<proteinExistence type="predicted"/>
<dbReference type="Pfam" id="PF01047">
    <property type="entry name" value="MarR"/>
    <property type="match status" value="1"/>
</dbReference>
<dbReference type="KEGG" id="omr:OXIME_001602"/>
<evidence type="ECO:0000259" key="4">
    <source>
        <dbReference type="PROSITE" id="PS50995"/>
    </source>
</evidence>
<dbReference type="PANTHER" id="PTHR42756">
    <property type="entry name" value="TRANSCRIPTIONAL REGULATOR, MARR"/>
    <property type="match status" value="1"/>
</dbReference>
<dbReference type="InterPro" id="IPR036388">
    <property type="entry name" value="WH-like_DNA-bd_sf"/>
</dbReference>
<dbReference type="InterPro" id="IPR036390">
    <property type="entry name" value="WH_DNA-bd_sf"/>
</dbReference>
<dbReference type="RefSeq" id="WP_393971329.1">
    <property type="nucleotide sequence ID" value="NZ_CP133772.1"/>
</dbReference>
<dbReference type="GO" id="GO:0003700">
    <property type="term" value="F:DNA-binding transcription factor activity"/>
    <property type="evidence" value="ECO:0007669"/>
    <property type="project" value="InterPro"/>
</dbReference>
<dbReference type="PANTHER" id="PTHR42756:SF1">
    <property type="entry name" value="TRANSCRIPTIONAL REPRESSOR OF EMRAB OPERON"/>
    <property type="match status" value="1"/>
</dbReference>
<dbReference type="SMART" id="SM00347">
    <property type="entry name" value="HTH_MARR"/>
    <property type="match status" value="1"/>
</dbReference>
<dbReference type="Proteomes" id="UP001451606">
    <property type="component" value="Chromosome"/>
</dbReference>
<sequence length="149" mass="16864">MKEIENDPLTDSMEIWHLLSKVFHNGKKRLEQELDKIGVKPTEIRVLYSISQDKDTNMNSLASQNDVTGPWITGLVDDLEEKGYVTKTRSTTDRRVVKVSITENGSEILKRGIVIYNRLIDLALKGLSESDLVEFTKILSSIEKSLGEN</sequence>
<keyword evidence="1" id="KW-0805">Transcription regulation</keyword>
<dbReference type="Gene3D" id="1.10.10.10">
    <property type="entry name" value="Winged helix-like DNA-binding domain superfamily/Winged helix DNA-binding domain"/>
    <property type="match status" value="1"/>
</dbReference>
<dbReference type="GO" id="GO:0003677">
    <property type="term" value="F:DNA binding"/>
    <property type="evidence" value="ECO:0007669"/>
    <property type="project" value="UniProtKB-KW"/>
</dbReference>
<dbReference type="InterPro" id="IPR000835">
    <property type="entry name" value="HTH_MarR-typ"/>
</dbReference>
<dbReference type="AlphaFoldDB" id="A0AAX4NJA3"/>
<accession>A0AAX4NJA3</accession>
<evidence type="ECO:0000313" key="5">
    <source>
        <dbReference type="EMBL" id="WYY01007.1"/>
    </source>
</evidence>
<organism evidence="5 6">
    <name type="scientific">Oxyplasma meridianum</name>
    <dbReference type="NCBI Taxonomy" id="3073602"/>
    <lineage>
        <taxon>Archaea</taxon>
        <taxon>Methanobacteriati</taxon>
        <taxon>Thermoplasmatota</taxon>
        <taxon>Thermoplasmata</taxon>
        <taxon>Thermoplasmatales</taxon>
        <taxon>Thermoplasmataceae</taxon>
        <taxon>Oxyplasma</taxon>
    </lineage>
</organism>
<evidence type="ECO:0000256" key="2">
    <source>
        <dbReference type="ARBA" id="ARBA00023125"/>
    </source>
</evidence>
<dbReference type="GeneID" id="95968340"/>